<proteinExistence type="predicted"/>
<comment type="caution">
    <text evidence="1">The sequence shown here is derived from an EMBL/GenBank/DDBJ whole genome shotgun (WGS) entry which is preliminary data.</text>
</comment>
<dbReference type="Proteomes" id="UP001150603">
    <property type="component" value="Unassembled WGS sequence"/>
</dbReference>
<sequence>SEPMKSSVISISNADNKPDGPRAVTPGSQVETSYSGSTATCRMPPFSNPLLGMAASRIACVKCGYTAAIRHFTFDNLSLAVPMANTTTIEACLGMYTVIDRLDDFKCRHCTLTATLHKTIADIGHHQAELRTVESESKRAKRHIAAISRLSDRQKELEKALAANPESPLKGVELVSPPPGVSTKQTMIARTPRILVLHLSRSIFTPSGDMIKNPARVRLQLLLDISPFTTTGHINTSASVPISGPQPLSIASRADAKRNNCLYRLSAVVVHAGSHHSGHFYAYRRVAGEDEKTEAPGTWFCISDHTVAEVTLDHVLNSGDAYMVFYERL</sequence>
<feature type="non-terminal residue" evidence="1">
    <location>
        <position position="1"/>
    </location>
</feature>
<accession>A0ACC1IZB8</accession>
<evidence type="ECO:0000313" key="1">
    <source>
        <dbReference type="EMBL" id="KAJ1931670.1"/>
    </source>
</evidence>
<protein>
    <submittedName>
        <fullName evidence="1">Ubiquitin-specific protease ubp1</fullName>
        <ecNumber evidence="1">3.4.19.12</ecNumber>
    </submittedName>
</protein>
<dbReference type="EMBL" id="JANBPW010005887">
    <property type="protein sequence ID" value="KAJ1931670.1"/>
    <property type="molecule type" value="Genomic_DNA"/>
</dbReference>
<evidence type="ECO:0000313" key="2">
    <source>
        <dbReference type="Proteomes" id="UP001150603"/>
    </source>
</evidence>
<keyword evidence="1" id="KW-0378">Hydrolase</keyword>
<reference evidence="1" key="1">
    <citation type="submission" date="2022-07" db="EMBL/GenBank/DDBJ databases">
        <title>Phylogenomic reconstructions and comparative analyses of Kickxellomycotina fungi.</title>
        <authorList>
            <person name="Reynolds N.K."/>
            <person name="Stajich J.E."/>
            <person name="Barry K."/>
            <person name="Grigoriev I.V."/>
            <person name="Crous P."/>
            <person name="Smith M.E."/>
        </authorList>
    </citation>
    <scope>NUCLEOTIDE SEQUENCE</scope>
    <source>
        <strain evidence="1">NRRL 5244</strain>
    </source>
</reference>
<gene>
    <name evidence="1" type="primary">UBP1_2</name>
    <name evidence="1" type="ORF">FBU59_006634</name>
</gene>
<name>A0ACC1IZB8_9FUNG</name>
<keyword evidence="1" id="KW-0645">Protease</keyword>
<keyword evidence="2" id="KW-1185">Reference proteome</keyword>
<dbReference type="EC" id="3.4.19.12" evidence="1"/>
<organism evidence="1 2">
    <name type="scientific">Linderina macrospora</name>
    <dbReference type="NCBI Taxonomy" id="4868"/>
    <lineage>
        <taxon>Eukaryota</taxon>
        <taxon>Fungi</taxon>
        <taxon>Fungi incertae sedis</taxon>
        <taxon>Zoopagomycota</taxon>
        <taxon>Kickxellomycotina</taxon>
        <taxon>Kickxellomycetes</taxon>
        <taxon>Kickxellales</taxon>
        <taxon>Kickxellaceae</taxon>
        <taxon>Linderina</taxon>
    </lineage>
</organism>